<evidence type="ECO:0000313" key="5">
    <source>
        <dbReference type="Proteomes" id="UP001501697"/>
    </source>
</evidence>
<proteinExistence type="inferred from homology"/>
<evidence type="ECO:0000313" key="4">
    <source>
        <dbReference type="EMBL" id="GAA3639347.1"/>
    </source>
</evidence>
<evidence type="ECO:0000259" key="3">
    <source>
        <dbReference type="Pfam" id="PF01557"/>
    </source>
</evidence>
<sequence length="275" mass="29663">MDVASFDGLVGLDVRSVIAAGAEPATIEGMRQIRAALLTGRPDIDLTSTRIGSPIAQPGKVVCVGLNYRQHAAEAQMPIPEEPILFMKAPYTVQGPNDTVIIPPGSEKTDYEVELAVVIGRRAEYLASPAESQEYILGYAISNDVSERHFQLERGGQWDKGKNCDTFNPLGPWIVSADEIPDPQALELRLRVNGELRQNSSTADMIFDVDHLVWYVSQFMTLLPGDVINTGTPQGVGSGFAPGKFLTAGDVVEVEISGLGAQRHALAEYSRGGAR</sequence>
<protein>
    <submittedName>
        <fullName evidence="4">Fumarylacetoacetate hydrolase family protein</fullName>
    </submittedName>
</protein>
<dbReference type="GO" id="GO:0016787">
    <property type="term" value="F:hydrolase activity"/>
    <property type="evidence" value="ECO:0007669"/>
    <property type="project" value="UniProtKB-KW"/>
</dbReference>
<dbReference type="EMBL" id="BAAAYU010000005">
    <property type="protein sequence ID" value="GAA3639347.1"/>
    <property type="molecule type" value="Genomic_DNA"/>
</dbReference>
<gene>
    <name evidence="4" type="ORF">GCM10022200_23520</name>
</gene>
<evidence type="ECO:0000256" key="2">
    <source>
        <dbReference type="ARBA" id="ARBA00022723"/>
    </source>
</evidence>
<keyword evidence="4" id="KW-0378">Hydrolase</keyword>
<dbReference type="Proteomes" id="UP001501697">
    <property type="component" value="Unassembled WGS sequence"/>
</dbReference>
<dbReference type="SUPFAM" id="SSF56529">
    <property type="entry name" value="FAH"/>
    <property type="match status" value="1"/>
</dbReference>
<evidence type="ECO:0000256" key="1">
    <source>
        <dbReference type="ARBA" id="ARBA00010211"/>
    </source>
</evidence>
<keyword evidence="2" id="KW-0479">Metal-binding</keyword>
<dbReference type="InterPro" id="IPR036663">
    <property type="entry name" value="Fumarylacetoacetase_C_sf"/>
</dbReference>
<dbReference type="Pfam" id="PF01557">
    <property type="entry name" value="FAA_hydrolase"/>
    <property type="match status" value="1"/>
</dbReference>
<dbReference type="InterPro" id="IPR011234">
    <property type="entry name" value="Fumarylacetoacetase-like_C"/>
</dbReference>
<feature type="domain" description="Fumarylacetoacetase-like C-terminal" evidence="3">
    <location>
        <begin position="60"/>
        <end position="264"/>
    </location>
</feature>
<dbReference type="Gene3D" id="3.90.850.10">
    <property type="entry name" value="Fumarylacetoacetase-like, C-terminal domain"/>
    <property type="match status" value="1"/>
</dbReference>
<dbReference type="PANTHER" id="PTHR42796">
    <property type="entry name" value="FUMARYLACETOACETATE HYDROLASE DOMAIN-CONTAINING PROTEIN 2A-RELATED"/>
    <property type="match status" value="1"/>
</dbReference>
<organism evidence="4 5">
    <name type="scientific">Microbacterium awajiense</name>
    <dbReference type="NCBI Taxonomy" id="415214"/>
    <lineage>
        <taxon>Bacteria</taxon>
        <taxon>Bacillati</taxon>
        <taxon>Actinomycetota</taxon>
        <taxon>Actinomycetes</taxon>
        <taxon>Micrococcales</taxon>
        <taxon>Microbacteriaceae</taxon>
        <taxon>Microbacterium</taxon>
    </lineage>
</organism>
<keyword evidence="5" id="KW-1185">Reference proteome</keyword>
<accession>A0ABP7ATH1</accession>
<comment type="caution">
    <text evidence="4">The sequence shown here is derived from an EMBL/GenBank/DDBJ whole genome shotgun (WGS) entry which is preliminary data.</text>
</comment>
<reference evidence="5" key="1">
    <citation type="journal article" date="2019" name="Int. J. Syst. Evol. Microbiol.">
        <title>The Global Catalogue of Microorganisms (GCM) 10K type strain sequencing project: providing services to taxonomists for standard genome sequencing and annotation.</title>
        <authorList>
            <consortium name="The Broad Institute Genomics Platform"/>
            <consortium name="The Broad Institute Genome Sequencing Center for Infectious Disease"/>
            <person name="Wu L."/>
            <person name="Ma J."/>
        </authorList>
    </citation>
    <scope>NUCLEOTIDE SEQUENCE [LARGE SCALE GENOMIC DNA]</scope>
    <source>
        <strain evidence="5">JCM 16544</strain>
    </source>
</reference>
<name>A0ABP7ATH1_9MICO</name>
<dbReference type="PANTHER" id="PTHR42796:SF4">
    <property type="entry name" value="FUMARYLACETOACETATE HYDROLASE DOMAIN-CONTAINING PROTEIN 2A"/>
    <property type="match status" value="1"/>
</dbReference>
<comment type="similarity">
    <text evidence="1">Belongs to the FAH family.</text>
</comment>
<dbReference type="InterPro" id="IPR051121">
    <property type="entry name" value="FAH"/>
</dbReference>